<dbReference type="Proteomes" id="UP000033612">
    <property type="component" value="Unassembled WGS sequence"/>
</dbReference>
<dbReference type="EMBL" id="JXLH01000001">
    <property type="protein sequence ID" value="KJY60011.1"/>
    <property type="molecule type" value="Genomic_DNA"/>
</dbReference>
<keyword evidence="1" id="KW-0472">Membrane</keyword>
<reference evidence="2 3" key="1">
    <citation type="submission" date="2015-01" db="EMBL/GenBank/DDBJ databases">
        <title>Comparative genomics of the lactic acid bacteria isolated from the honey bee gut.</title>
        <authorList>
            <person name="Ellegaard K.M."/>
            <person name="Tamarit D."/>
            <person name="Javelind E."/>
            <person name="Olofsson T."/>
            <person name="Andersson S.G."/>
            <person name="Vasquez A."/>
        </authorList>
    </citation>
    <scope>NUCLEOTIDE SEQUENCE [LARGE SCALE GENOMIC DNA]</scope>
    <source>
        <strain evidence="2 3">Hma2</strain>
    </source>
</reference>
<evidence type="ECO:0000256" key="1">
    <source>
        <dbReference type="SAM" id="Phobius"/>
    </source>
</evidence>
<evidence type="ECO:0000313" key="2">
    <source>
        <dbReference type="EMBL" id="KJY60011.1"/>
    </source>
</evidence>
<accession>A0A0F4LR08</accession>
<comment type="caution">
    <text evidence="2">The sequence shown here is derived from an EMBL/GenBank/DDBJ whole genome shotgun (WGS) entry which is preliminary data.</text>
</comment>
<keyword evidence="1" id="KW-0812">Transmembrane</keyword>
<evidence type="ECO:0000313" key="3">
    <source>
        <dbReference type="Proteomes" id="UP000033612"/>
    </source>
</evidence>
<dbReference type="HOGENOM" id="CLU_1060865_0_0_9"/>
<organism evidence="2 3">
    <name type="scientific">Lactobacillus kimbladii</name>
    <dbReference type="NCBI Taxonomy" id="1218506"/>
    <lineage>
        <taxon>Bacteria</taxon>
        <taxon>Bacillati</taxon>
        <taxon>Bacillota</taxon>
        <taxon>Bacilli</taxon>
        <taxon>Lactobacillales</taxon>
        <taxon>Lactobacillaceae</taxon>
        <taxon>Lactobacillus</taxon>
    </lineage>
</organism>
<feature type="transmembrane region" description="Helical" evidence="1">
    <location>
        <begin position="89"/>
        <end position="111"/>
    </location>
</feature>
<dbReference type="STRING" id="1218506.JF75_00380"/>
<proteinExistence type="predicted"/>
<protein>
    <submittedName>
        <fullName evidence="2">Uncharacterized protein</fullName>
    </submittedName>
</protein>
<gene>
    <name evidence="2" type="ORF">JF75_00380</name>
</gene>
<feature type="transmembrane region" description="Helical" evidence="1">
    <location>
        <begin position="117"/>
        <end position="137"/>
    </location>
</feature>
<keyword evidence="3" id="KW-1185">Reference proteome</keyword>
<dbReference type="PATRIC" id="fig|1218506.3.peg.65"/>
<dbReference type="AlphaFoldDB" id="A0A0F4LR08"/>
<sequence length="262" mass="30532">MSDSSKLEKTLFEFLLIHFRFTYYRKQQSKLVNWISQQFFANYEKKQKGFFLTKAKNKNLLIVNCSAPTKCFFGKKNYKVNYWLKMPKIMTIVQFISLLLLIIFIFFSSYLWYSERLIQLCFALIICGVLSVIAIGLPQFKCFSHIATLTTAIMIAQNSQMDLLLLKGEMSDLPHKLIANKYSKIVWLRDIYNGEQIYLAGRKVDNTKEEMIFAADKTPEKEILVKNVNRYGNEVVPKSFIISLTKLEQLASEITINHISKI</sequence>
<keyword evidence="1" id="KW-1133">Transmembrane helix</keyword>
<name>A0A0F4LR08_9LACO</name>